<dbReference type="PROSITE" id="PS50011">
    <property type="entry name" value="PROTEIN_KINASE_DOM"/>
    <property type="match status" value="1"/>
</dbReference>
<accession>A0A0P7BST4</accession>
<organism evidence="3 4">
    <name type="scientific">Neonectria ditissima</name>
    <dbReference type="NCBI Taxonomy" id="78410"/>
    <lineage>
        <taxon>Eukaryota</taxon>
        <taxon>Fungi</taxon>
        <taxon>Dikarya</taxon>
        <taxon>Ascomycota</taxon>
        <taxon>Pezizomycotina</taxon>
        <taxon>Sordariomycetes</taxon>
        <taxon>Hypocreomycetidae</taxon>
        <taxon>Hypocreales</taxon>
        <taxon>Nectriaceae</taxon>
        <taxon>Neonectria</taxon>
    </lineage>
</organism>
<dbReference type="Proteomes" id="UP000050424">
    <property type="component" value="Unassembled WGS sequence"/>
</dbReference>
<name>A0A0P7BST4_9HYPO</name>
<dbReference type="Gene3D" id="3.30.200.20">
    <property type="entry name" value="Phosphorylase Kinase, domain 1"/>
    <property type="match status" value="1"/>
</dbReference>
<sequence>MDSDQEMAVVTHDDPVVRPSDCGDDNIPVGDAPENTASPILSYPTPRAVLHYDLSSNEPLPFSEAAETKTFKGGFGIVRRVVIHPNSHAYDPGTASTPKFFAVKQLVNCKGVEESFKREAEVLKTFASLRHPHLIRLLGTYRTDESYHLIFPWADGNLRSFWKISPKPVPNCTSICWMIEQLRGLASGLTQIHNLNRGSGKKRDEQLIGRHGDIKPENILWFRNSETGIGTLQIADFGTAELHRDNSSESSVFKLRGYSPTYRAPEVDLGNPVSRAYDIWSLGCVFLEAATWCLRGSEDIDNFANARASTVPKNGKPDDSFFELFANDPGGKPRAKVKSSVSEWINGLRSKSDITNCLHDFLDFTETEMLETDPKKRATSPDVVSKLDSFKEKCQNDPEYTKPKPPPRKPPWRPAKPKVVDDRHIVTYRRPHTISVNMVRLPAQHTTRNTVPVATQPTNASTTPYFDNGFGNGSSATSLSMPFQFEPSHSIAAGNDSLRQNTRSSQLPFSQASGAQSSRAPTTRKRKIESFNGSLEEEFVNGTDRATFPKFAGSVSSEVPRGRRRDRGPAQRQCDGSEMPAHLPVKEKPETLFACPYYQRDCEKYGTTEWKSCIGPGWTIPRLKEHLYRRHLSGTFRCQRCFAEFETADQHTSHLRSEIPCFRETAVQSPDTIDESQRVQIQKRLSKKPSPDKWNEMYRIIFPFDPPEAIPSPYWEEKNPSTYCNEGNNQQKSCSGPSLAAFQDYLTDRMRADDINMDVLEDIAGCQKLIKAFNRSSNHLTELTTSSDAPSLVHDTVATTATQSSLTTATSLELDPPLEMLGGTSIGPEKPPDWLSFLDDLAFNDANDECVMNWA</sequence>
<dbReference type="EMBL" id="LKCW01000019">
    <property type="protein sequence ID" value="KPM44410.1"/>
    <property type="molecule type" value="Genomic_DNA"/>
</dbReference>
<dbReference type="OrthoDB" id="4062651at2759"/>
<dbReference type="PANTHER" id="PTHR24359:SF37">
    <property type="entry name" value="PROTEIN KINASE DOMAIN-CONTAINING PROTEIN"/>
    <property type="match status" value="1"/>
</dbReference>
<dbReference type="SMART" id="SM00220">
    <property type="entry name" value="S_TKc"/>
    <property type="match status" value="1"/>
</dbReference>
<gene>
    <name evidence="3" type="ORF">AK830_g2100</name>
</gene>
<dbReference type="AlphaFoldDB" id="A0A0P7BST4"/>
<evidence type="ECO:0000313" key="3">
    <source>
        <dbReference type="EMBL" id="KPM44410.1"/>
    </source>
</evidence>
<evidence type="ECO:0000256" key="1">
    <source>
        <dbReference type="SAM" id="MobiDB-lite"/>
    </source>
</evidence>
<comment type="caution">
    <text evidence="3">The sequence shown here is derived from an EMBL/GenBank/DDBJ whole genome shotgun (WGS) entry which is preliminary data.</text>
</comment>
<feature type="region of interest" description="Disordered" evidence="1">
    <location>
        <begin position="371"/>
        <end position="419"/>
    </location>
</feature>
<dbReference type="STRING" id="78410.A0A0P7BST4"/>
<dbReference type="Gene3D" id="1.10.510.10">
    <property type="entry name" value="Transferase(Phosphotransferase) domain 1"/>
    <property type="match status" value="1"/>
</dbReference>
<dbReference type="CDD" id="cd00180">
    <property type="entry name" value="PKc"/>
    <property type="match status" value="1"/>
</dbReference>
<feature type="region of interest" description="Disordered" evidence="1">
    <location>
        <begin position="1"/>
        <end position="21"/>
    </location>
</feature>
<protein>
    <recommendedName>
        <fullName evidence="2">Protein kinase domain-containing protein</fullName>
    </recommendedName>
</protein>
<evidence type="ECO:0000313" key="4">
    <source>
        <dbReference type="Proteomes" id="UP000050424"/>
    </source>
</evidence>
<feature type="region of interest" description="Disordered" evidence="1">
    <location>
        <begin position="447"/>
        <end position="469"/>
    </location>
</feature>
<feature type="region of interest" description="Disordered" evidence="1">
    <location>
        <begin position="500"/>
        <end position="526"/>
    </location>
</feature>
<dbReference type="GO" id="GO:0004674">
    <property type="term" value="F:protein serine/threonine kinase activity"/>
    <property type="evidence" value="ECO:0007669"/>
    <property type="project" value="TreeGrafter"/>
</dbReference>
<reference evidence="3 4" key="1">
    <citation type="submission" date="2015-09" db="EMBL/GenBank/DDBJ databases">
        <title>Draft genome of a European isolate of the apple canker pathogen Neonectria ditissima.</title>
        <authorList>
            <person name="Gomez-Cortecero A."/>
            <person name="Harrison R.J."/>
            <person name="Armitage A.D."/>
        </authorList>
    </citation>
    <scope>NUCLEOTIDE SEQUENCE [LARGE SCALE GENOMIC DNA]</scope>
    <source>
        <strain evidence="3 4">R09/05</strain>
    </source>
</reference>
<dbReference type="SUPFAM" id="SSF56112">
    <property type="entry name" value="Protein kinase-like (PK-like)"/>
    <property type="match status" value="1"/>
</dbReference>
<feature type="domain" description="Protein kinase" evidence="2">
    <location>
        <begin position="64"/>
        <end position="391"/>
    </location>
</feature>
<dbReference type="InterPro" id="IPR011009">
    <property type="entry name" value="Kinase-like_dom_sf"/>
</dbReference>
<feature type="region of interest" description="Disordered" evidence="1">
    <location>
        <begin position="550"/>
        <end position="582"/>
    </location>
</feature>
<dbReference type="Pfam" id="PF00069">
    <property type="entry name" value="Pkinase"/>
    <property type="match status" value="1"/>
</dbReference>
<dbReference type="PANTHER" id="PTHR24359">
    <property type="entry name" value="SERINE/THREONINE-PROTEIN KINASE SBK1"/>
    <property type="match status" value="1"/>
</dbReference>
<keyword evidence="4" id="KW-1185">Reference proteome</keyword>
<feature type="compositionally biased region" description="Polar residues" evidence="1">
    <location>
        <begin position="500"/>
        <end position="521"/>
    </location>
</feature>
<evidence type="ECO:0000259" key="2">
    <source>
        <dbReference type="PROSITE" id="PS50011"/>
    </source>
</evidence>
<feature type="compositionally biased region" description="Polar residues" evidence="1">
    <location>
        <begin position="447"/>
        <end position="465"/>
    </location>
</feature>
<dbReference type="GO" id="GO:0005524">
    <property type="term" value="F:ATP binding"/>
    <property type="evidence" value="ECO:0007669"/>
    <property type="project" value="InterPro"/>
</dbReference>
<dbReference type="InterPro" id="IPR000719">
    <property type="entry name" value="Prot_kinase_dom"/>
</dbReference>
<feature type="compositionally biased region" description="Basic and acidic residues" evidence="1">
    <location>
        <begin position="388"/>
        <end position="402"/>
    </location>
</feature>
<proteinExistence type="predicted"/>